<dbReference type="AlphaFoldDB" id="A0A261UHM9"/>
<dbReference type="InterPro" id="IPR005064">
    <property type="entry name" value="BUG"/>
</dbReference>
<dbReference type="RefSeq" id="WP_094842861.1">
    <property type="nucleotide sequence ID" value="NZ_NEVS01000004.1"/>
</dbReference>
<gene>
    <name evidence="3" type="ORF">CAL28_19350</name>
</gene>
<evidence type="ECO:0000313" key="3">
    <source>
        <dbReference type="EMBL" id="OZI61456.1"/>
    </source>
</evidence>
<dbReference type="Proteomes" id="UP000215767">
    <property type="component" value="Unassembled WGS sequence"/>
</dbReference>
<evidence type="ECO:0008006" key="5">
    <source>
        <dbReference type="Google" id="ProtNLM"/>
    </source>
</evidence>
<organism evidence="3 4">
    <name type="scientific">Bordetella genomosp. 11</name>
    <dbReference type="NCBI Taxonomy" id="1416808"/>
    <lineage>
        <taxon>Bacteria</taxon>
        <taxon>Pseudomonadati</taxon>
        <taxon>Pseudomonadota</taxon>
        <taxon>Betaproteobacteria</taxon>
        <taxon>Burkholderiales</taxon>
        <taxon>Alcaligenaceae</taxon>
        <taxon>Bordetella</taxon>
    </lineage>
</organism>
<evidence type="ECO:0000256" key="1">
    <source>
        <dbReference type="ARBA" id="ARBA00006987"/>
    </source>
</evidence>
<feature type="chain" id="PRO_5012288982" description="MFS transporter" evidence="2">
    <location>
        <begin position="25"/>
        <end position="329"/>
    </location>
</feature>
<keyword evidence="4" id="KW-1185">Reference proteome</keyword>
<evidence type="ECO:0000256" key="2">
    <source>
        <dbReference type="SAM" id="SignalP"/>
    </source>
</evidence>
<comment type="caution">
    <text evidence="3">The sequence shown here is derived from an EMBL/GenBank/DDBJ whole genome shotgun (WGS) entry which is preliminary data.</text>
</comment>
<dbReference type="InterPro" id="IPR042100">
    <property type="entry name" value="Bug_dom1"/>
</dbReference>
<dbReference type="PANTHER" id="PTHR42928">
    <property type="entry name" value="TRICARBOXYLATE-BINDING PROTEIN"/>
    <property type="match status" value="1"/>
</dbReference>
<dbReference type="Gene3D" id="3.40.190.150">
    <property type="entry name" value="Bordetella uptake gene, domain 1"/>
    <property type="match status" value="1"/>
</dbReference>
<dbReference type="SUPFAM" id="SSF53850">
    <property type="entry name" value="Periplasmic binding protein-like II"/>
    <property type="match status" value="1"/>
</dbReference>
<sequence length="329" mass="34656">MKFCKRELAIITLIGTGFPMGALASDTEVAYPERAINLIVGAAPGGGADGLARLLAKHMADDLGQKVLVSNRPGAAGNVAAEFVARAAPDGYTLFISVRPNTIHKIMYEHLKFDIHSDLVPVGLLARVPTVFVAGSSGPVEDIEDVVGLAQAYPGAVSCASTGVGSTAHLMCELFQQETHTSILHVAYRGSAPAFTDVIGGRVDFLIAALPAAIPHIQAGSARPIAVLSTQRAAILPDVPTVEEAGLSGIDLDAWFGLMAPAGTPVTAIKRLNDSINSVLSKPEVQEAFTSQGYIAPLRPNTPEALGQLIAEETERWTTIIRERNIKPR</sequence>
<dbReference type="Gene3D" id="3.40.190.10">
    <property type="entry name" value="Periplasmic binding protein-like II"/>
    <property type="match status" value="1"/>
</dbReference>
<keyword evidence="2" id="KW-0732">Signal</keyword>
<name>A0A261UHM9_9BORD</name>
<dbReference type="PIRSF" id="PIRSF017082">
    <property type="entry name" value="YflP"/>
    <property type="match status" value="1"/>
</dbReference>
<dbReference type="Pfam" id="PF03401">
    <property type="entry name" value="TctC"/>
    <property type="match status" value="1"/>
</dbReference>
<protein>
    <recommendedName>
        <fullName evidence="5">MFS transporter</fullName>
    </recommendedName>
</protein>
<feature type="signal peptide" evidence="2">
    <location>
        <begin position="1"/>
        <end position="24"/>
    </location>
</feature>
<proteinExistence type="inferred from homology"/>
<dbReference type="EMBL" id="NEVS01000004">
    <property type="protein sequence ID" value="OZI61456.1"/>
    <property type="molecule type" value="Genomic_DNA"/>
</dbReference>
<dbReference type="PANTHER" id="PTHR42928:SF5">
    <property type="entry name" value="BLR1237 PROTEIN"/>
    <property type="match status" value="1"/>
</dbReference>
<evidence type="ECO:0000313" key="4">
    <source>
        <dbReference type="Proteomes" id="UP000215767"/>
    </source>
</evidence>
<comment type="similarity">
    <text evidence="1">Belongs to the UPF0065 (bug) family.</text>
</comment>
<dbReference type="OrthoDB" id="8632238at2"/>
<reference evidence="4" key="1">
    <citation type="submission" date="2017-05" db="EMBL/GenBank/DDBJ databases">
        <title>Complete and WGS of Bordetella genogroups.</title>
        <authorList>
            <person name="Spilker T."/>
            <person name="Lipuma J."/>
        </authorList>
    </citation>
    <scope>NUCLEOTIDE SEQUENCE [LARGE SCALE GENOMIC DNA]</scope>
    <source>
        <strain evidence="4">AU8856</strain>
    </source>
</reference>
<accession>A0A261UHM9</accession>